<dbReference type="PANTHER" id="PTHR11730">
    <property type="entry name" value="AMMONIUM TRANSPORTER"/>
    <property type="match status" value="1"/>
</dbReference>
<dbReference type="PROSITE" id="PS01219">
    <property type="entry name" value="AMMONIUM_TRANSP"/>
    <property type="match status" value="1"/>
</dbReference>
<dbReference type="GO" id="GO:0097272">
    <property type="term" value="P:ammonium homeostasis"/>
    <property type="evidence" value="ECO:0007669"/>
    <property type="project" value="TreeGrafter"/>
</dbReference>
<dbReference type="InterPro" id="IPR001905">
    <property type="entry name" value="Ammonium_transpt"/>
</dbReference>
<feature type="transmembrane region" description="Helical" evidence="8">
    <location>
        <begin position="412"/>
        <end position="430"/>
    </location>
</feature>
<feature type="transmembrane region" description="Helical" evidence="8">
    <location>
        <begin position="66"/>
        <end position="86"/>
    </location>
</feature>
<protein>
    <recommendedName>
        <fullName evidence="8">Ammonium transporter</fullName>
    </recommendedName>
</protein>
<feature type="transmembrane region" description="Helical" evidence="8">
    <location>
        <begin position="358"/>
        <end position="378"/>
    </location>
</feature>
<name>A0A2W1K3J8_9CYAN</name>
<comment type="similarity">
    <text evidence="2 8">Belongs to the ammonia transporter channel (TC 1.A.11.2) family.</text>
</comment>
<sequence>MLRPQVSHPLFRYRYWAIAFLTLLLCCLGTLDADRLAAIAQEPGFAQRLRSLEIAQQTYQVNLNTVWVLLTGALVFFMNAGFAILESGLCRSKNSISLLAKNLIIFCFSTVAFWAIGFGIMFGDGNDWIGLTGSFLQSPAENSPTVGLNYRGAFDSLSDAQLPLSAKFFFQLTFAGVAATIVSGIVAERVKFSAFLIFASFLVSFSYPITGHWVWGNGWLAKLGFWDFAGSTVVHAVGGCAGFVGTLMLGPRVGKYKEISQAEFDVLPPRIKMLPWFREADESLKQILPVPAQNLGFATLGCFILWLGWFGFNAGSTLEANGGAVAHIVVNTMMAGAAGGLGAMLTSALYLSKPSLAFMINGILGGCVSITAGCAYVAIEFAAIIGFCGGIITILTMVWLDRLCVDDPVGGIPVHLCGGVWGTLAVGLFSEGPLAYPEYGITEGPGLGLLLGGGFASFGAQCLGVVAICGFTLLSSWIAWSLVAKLLNNTLRVSMTQELKGLDDAFDDPL</sequence>
<evidence type="ECO:0000313" key="10">
    <source>
        <dbReference type="EMBL" id="PZD74517.1"/>
    </source>
</evidence>
<feature type="transmembrane region" description="Helical" evidence="8">
    <location>
        <begin position="295"/>
        <end position="312"/>
    </location>
</feature>
<feature type="transmembrane region" description="Helical" evidence="8">
    <location>
        <begin position="98"/>
        <end position="122"/>
    </location>
</feature>
<dbReference type="SUPFAM" id="SSF111352">
    <property type="entry name" value="Ammonium transporter"/>
    <property type="match status" value="1"/>
</dbReference>
<evidence type="ECO:0000256" key="3">
    <source>
        <dbReference type="ARBA" id="ARBA00022448"/>
    </source>
</evidence>
<feature type="domain" description="Ammonium transporter AmtB-like" evidence="9">
    <location>
        <begin position="290"/>
        <end position="505"/>
    </location>
</feature>
<dbReference type="InterPro" id="IPR029020">
    <property type="entry name" value="Ammonium/urea_transptr"/>
</dbReference>
<evidence type="ECO:0000313" key="11">
    <source>
        <dbReference type="Proteomes" id="UP000248857"/>
    </source>
</evidence>
<evidence type="ECO:0000256" key="1">
    <source>
        <dbReference type="ARBA" id="ARBA00004141"/>
    </source>
</evidence>
<feature type="transmembrane region" description="Helical" evidence="8">
    <location>
        <begin position="168"/>
        <end position="187"/>
    </location>
</feature>
<dbReference type="GO" id="GO:0008519">
    <property type="term" value="F:ammonium channel activity"/>
    <property type="evidence" value="ECO:0007669"/>
    <property type="project" value="InterPro"/>
</dbReference>
<feature type="transmembrane region" description="Helical" evidence="8">
    <location>
        <begin position="228"/>
        <end position="249"/>
    </location>
</feature>
<accession>A0A2W1K3J8</accession>
<keyword evidence="3 8" id="KW-0813">Transport</keyword>
<evidence type="ECO:0000259" key="9">
    <source>
        <dbReference type="Pfam" id="PF00909"/>
    </source>
</evidence>
<proteinExistence type="inferred from homology"/>
<feature type="transmembrane region" description="Helical" evidence="8">
    <location>
        <begin position="450"/>
        <end position="483"/>
    </location>
</feature>
<evidence type="ECO:0000256" key="5">
    <source>
        <dbReference type="ARBA" id="ARBA00022989"/>
    </source>
</evidence>
<dbReference type="NCBIfam" id="TIGR00836">
    <property type="entry name" value="amt"/>
    <property type="match status" value="1"/>
</dbReference>
<gene>
    <name evidence="10" type="primary">amt</name>
    <name evidence="10" type="ORF">C1752_00762</name>
</gene>
<evidence type="ECO:0000256" key="2">
    <source>
        <dbReference type="ARBA" id="ARBA00005887"/>
    </source>
</evidence>
<evidence type="ECO:0000256" key="8">
    <source>
        <dbReference type="RuleBase" id="RU362002"/>
    </source>
</evidence>
<feature type="transmembrane region" description="Helical" evidence="8">
    <location>
        <begin position="194"/>
        <end position="216"/>
    </location>
</feature>
<organism evidence="10 11">
    <name type="scientific">Acaryochloris thomasi RCC1774</name>
    <dbReference type="NCBI Taxonomy" id="1764569"/>
    <lineage>
        <taxon>Bacteria</taxon>
        <taxon>Bacillati</taxon>
        <taxon>Cyanobacteriota</taxon>
        <taxon>Cyanophyceae</taxon>
        <taxon>Acaryochloridales</taxon>
        <taxon>Acaryochloridaceae</taxon>
        <taxon>Acaryochloris</taxon>
        <taxon>Acaryochloris thomasi</taxon>
    </lineage>
</organism>
<comment type="subcellular location">
    <subcellularLocation>
        <location evidence="8">Cell membrane</location>
        <topology evidence="8">Multi-pass membrane protein</topology>
    </subcellularLocation>
    <subcellularLocation>
        <location evidence="1">Membrane</location>
        <topology evidence="1">Multi-pass membrane protein</topology>
    </subcellularLocation>
</comment>
<dbReference type="AlphaFoldDB" id="A0A2W1K3J8"/>
<keyword evidence="4 8" id="KW-0812">Transmembrane</keyword>
<dbReference type="Gene3D" id="1.10.3430.10">
    <property type="entry name" value="Ammonium transporter AmtB like domains"/>
    <property type="match status" value="1"/>
</dbReference>
<dbReference type="PANTHER" id="PTHR11730:SF89">
    <property type="entry name" value="AMMONIUM TRANSPORTER SLL0108-RELATED"/>
    <property type="match status" value="1"/>
</dbReference>
<dbReference type="Proteomes" id="UP000248857">
    <property type="component" value="Unassembled WGS sequence"/>
</dbReference>
<evidence type="ECO:0000256" key="6">
    <source>
        <dbReference type="ARBA" id="ARBA00023136"/>
    </source>
</evidence>
<feature type="transmembrane region" description="Helical" evidence="8">
    <location>
        <begin position="384"/>
        <end position="400"/>
    </location>
</feature>
<feature type="transmembrane region" description="Helical" evidence="8">
    <location>
        <begin position="324"/>
        <end position="351"/>
    </location>
</feature>
<comment type="caution">
    <text evidence="10">The sequence shown here is derived from an EMBL/GenBank/DDBJ whole genome shotgun (WGS) entry which is preliminary data.</text>
</comment>
<dbReference type="InterPro" id="IPR024041">
    <property type="entry name" value="NH4_transpt_AmtB-like_dom"/>
</dbReference>
<dbReference type="Pfam" id="PF00909">
    <property type="entry name" value="Ammonium_transp"/>
    <property type="match status" value="2"/>
</dbReference>
<dbReference type="GO" id="GO:0005886">
    <property type="term" value="C:plasma membrane"/>
    <property type="evidence" value="ECO:0007669"/>
    <property type="project" value="UniProtKB-SubCell"/>
</dbReference>
<keyword evidence="7 8" id="KW-0924">Ammonia transport</keyword>
<dbReference type="InterPro" id="IPR018047">
    <property type="entry name" value="Ammonium_transpt_CS"/>
</dbReference>
<dbReference type="EMBL" id="PQWO01000002">
    <property type="protein sequence ID" value="PZD74517.1"/>
    <property type="molecule type" value="Genomic_DNA"/>
</dbReference>
<keyword evidence="11" id="KW-1185">Reference proteome</keyword>
<keyword evidence="6 8" id="KW-0472">Membrane</keyword>
<evidence type="ECO:0000256" key="4">
    <source>
        <dbReference type="ARBA" id="ARBA00022692"/>
    </source>
</evidence>
<evidence type="ECO:0000256" key="7">
    <source>
        <dbReference type="ARBA" id="ARBA00023177"/>
    </source>
</evidence>
<reference evidence="10 11" key="1">
    <citation type="journal article" date="2018" name="Sci. Rep.">
        <title>A novel species of the marine cyanobacterium Acaryochloris with a unique pigment content and lifestyle.</title>
        <authorList>
            <person name="Partensky F."/>
            <person name="Six C."/>
            <person name="Ratin M."/>
            <person name="Garczarek L."/>
            <person name="Vaulot D."/>
            <person name="Probert I."/>
            <person name="Calteau A."/>
            <person name="Gourvil P."/>
            <person name="Marie D."/>
            <person name="Grebert T."/>
            <person name="Bouchier C."/>
            <person name="Le Panse S."/>
            <person name="Gachenot M."/>
            <person name="Rodriguez F."/>
            <person name="Garrido J.L."/>
        </authorList>
    </citation>
    <scope>NUCLEOTIDE SEQUENCE [LARGE SCALE GENOMIC DNA]</scope>
    <source>
        <strain evidence="10 11">RCC1774</strain>
    </source>
</reference>
<feature type="domain" description="Ammonium transporter AmtB-like" evidence="9">
    <location>
        <begin position="66"/>
        <end position="257"/>
    </location>
</feature>
<keyword evidence="5 8" id="KW-1133">Transmembrane helix</keyword>